<dbReference type="InterPro" id="IPR013097">
    <property type="entry name" value="Dabb"/>
</dbReference>
<dbReference type="InParanoid" id="A0A067Q8R8"/>
<proteinExistence type="predicted"/>
<evidence type="ECO:0000313" key="3">
    <source>
        <dbReference type="Proteomes" id="UP000027265"/>
    </source>
</evidence>
<dbReference type="Pfam" id="PF07876">
    <property type="entry name" value="Dabb"/>
    <property type="match status" value="1"/>
</dbReference>
<dbReference type="STRING" id="933084.A0A067Q8R8"/>
<feature type="domain" description="Stress-response A/B barrel" evidence="1">
    <location>
        <begin position="3"/>
        <end position="96"/>
    </location>
</feature>
<gene>
    <name evidence="2" type="ORF">JAAARDRAFT_203665</name>
</gene>
<dbReference type="SMART" id="SM00886">
    <property type="entry name" value="Dabb"/>
    <property type="match status" value="1"/>
</dbReference>
<dbReference type="PROSITE" id="PS51502">
    <property type="entry name" value="S_R_A_B_BARREL"/>
    <property type="match status" value="1"/>
</dbReference>
<evidence type="ECO:0000313" key="2">
    <source>
        <dbReference type="EMBL" id="KDQ62565.1"/>
    </source>
</evidence>
<dbReference type="HOGENOM" id="CLU_080664_4_2_1"/>
<dbReference type="InterPro" id="IPR011008">
    <property type="entry name" value="Dimeric_a/b-barrel"/>
</dbReference>
<name>A0A067Q8R8_9AGAM</name>
<organism evidence="2 3">
    <name type="scientific">Jaapia argillacea MUCL 33604</name>
    <dbReference type="NCBI Taxonomy" id="933084"/>
    <lineage>
        <taxon>Eukaryota</taxon>
        <taxon>Fungi</taxon>
        <taxon>Dikarya</taxon>
        <taxon>Basidiomycota</taxon>
        <taxon>Agaricomycotina</taxon>
        <taxon>Agaricomycetes</taxon>
        <taxon>Agaricomycetidae</taxon>
        <taxon>Jaapiales</taxon>
        <taxon>Jaapiaceae</taxon>
        <taxon>Jaapia</taxon>
    </lineage>
</organism>
<keyword evidence="3" id="KW-1185">Reference proteome</keyword>
<dbReference type="EMBL" id="KL197711">
    <property type="protein sequence ID" value="KDQ62565.1"/>
    <property type="molecule type" value="Genomic_DNA"/>
</dbReference>
<reference evidence="3" key="1">
    <citation type="journal article" date="2014" name="Proc. Natl. Acad. Sci. U.S.A.">
        <title>Extensive sampling of basidiomycete genomes demonstrates inadequacy of the white-rot/brown-rot paradigm for wood decay fungi.</title>
        <authorList>
            <person name="Riley R."/>
            <person name="Salamov A.A."/>
            <person name="Brown D.W."/>
            <person name="Nagy L.G."/>
            <person name="Floudas D."/>
            <person name="Held B.W."/>
            <person name="Levasseur A."/>
            <person name="Lombard V."/>
            <person name="Morin E."/>
            <person name="Otillar R."/>
            <person name="Lindquist E.A."/>
            <person name="Sun H."/>
            <person name="LaButti K.M."/>
            <person name="Schmutz J."/>
            <person name="Jabbour D."/>
            <person name="Luo H."/>
            <person name="Baker S.E."/>
            <person name="Pisabarro A.G."/>
            <person name="Walton J.D."/>
            <person name="Blanchette R.A."/>
            <person name="Henrissat B."/>
            <person name="Martin F."/>
            <person name="Cullen D."/>
            <person name="Hibbett D.S."/>
            <person name="Grigoriev I.V."/>
        </authorList>
    </citation>
    <scope>NUCLEOTIDE SEQUENCE [LARGE SCALE GENOMIC DNA]</scope>
    <source>
        <strain evidence="3">MUCL 33604</strain>
    </source>
</reference>
<dbReference type="SUPFAM" id="SSF54909">
    <property type="entry name" value="Dimeric alpha+beta barrel"/>
    <property type="match status" value="1"/>
</dbReference>
<dbReference type="Gene3D" id="3.30.70.100">
    <property type="match status" value="1"/>
</dbReference>
<accession>A0A067Q8R8</accession>
<dbReference type="Proteomes" id="UP000027265">
    <property type="component" value="Unassembled WGS sequence"/>
</dbReference>
<protein>
    <recommendedName>
        <fullName evidence="1">Stress-response A/B barrel domain-containing protein</fullName>
    </recommendedName>
</protein>
<dbReference type="OrthoDB" id="42919at2759"/>
<sequence>MGIYHIVLIKFTAGTADEEIERWKEAALGLQEKIPVIKKVEVGKKIPHPFDQGWDNAVIFHFGGVDEMQSYFPHHEHIAYQKAFSSIIQDRLCFDFDVE</sequence>
<dbReference type="AlphaFoldDB" id="A0A067Q8R8"/>
<evidence type="ECO:0000259" key="1">
    <source>
        <dbReference type="PROSITE" id="PS51502"/>
    </source>
</evidence>